<protein>
    <submittedName>
        <fullName evidence="6">Type II toxin-antitoxin system HipA family toxin YjjJ</fullName>
    </submittedName>
</protein>
<gene>
    <name evidence="6" type="primary">yjjJ</name>
    <name evidence="6" type="ORF">ABVT11_18095</name>
</gene>
<evidence type="ECO:0000256" key="2">
    <source>
        <dbReference type="ARBA" id="ARBA00022679"/>
    </source>
</evidence>
<dbReference type="Pfam" id="PF07804">
    <property type="entry name" value="HipA_C"/>
    <property type="match status" value="1"/>
</dbReference>
<sequence>MSQPTLSRALAQLGPELVRLGAARSIQYALRDTRRGLPEMPVHRVDAEGRLQRLGQLVPVQPEGFVMLEAGGSALHSEGLPWWLADMRPAGYLGRAYVARHGSTLDLPTHLGEWSNTHVLRALLTHGYDLPGNLLLGEATREHFLAAPPPAPLAENDKARLYPRLAQEAAQGEQPGSSAGGEQPKFTTFADTANGPRHVIVKFSEAEAGPVSERWRDLLLAEHLALETLRGAGVPAACSRVLDAGGQRFLEVERFDRNGEAGRHALFSFAALDAEFVGAGSGGWPAIASRLAAARIITADATEGAALLWAFGSLTGNTDMHAGNLSFTADRGRPYALAPAYDMTPMAFAPRSGGGLPDAVPAISLRSDIASPIWQHANSLAQTYMRRLQTADGFSPRFAPCLAALGAHLDACARQIARLA</sequence>
<dbReference type="PANTHER" id="PTHR37419">
    <property type="entry name" value="SERINE/THREONINE-PROTEIN KINASE TOXIN HIPA"/>
    <property type="match status" value="1"/>
</dbReference>
<evidence type="ECO:0000256" key="3">
    <source>
        <dbReference type="ARBA" id="ARBA00022777"/>
    </source>
</evidence>
<dbReference type="InterPro" id="IPR052028">
    <property type="entry name" value="HipA_Ser/Thr_kinase"/>
</dbReference>
<name>A0ABV2CV11_9RHOO</name>
<organism evidence="6 7">
    <name type="scientific">Uliginosibacterium paludis</name>
    <dbReference type="NCBI Taxonomy" id="1615952"/>
    <lineage>
        <taxon>Bacteria</taxon>
        <taxon>Pseudomonadati</taxon>
        <taxon>Pseudomonadota</taxon>
        <taxon>Betaproteobacteria</taxon>
        <taxon>Rhodocyclales</taxon>
        <taxon>Zoogloeaceae</taxon>
        <taxon>Uliginosibacterium</taxon>
    </lineage>
</organism>
<evidence type="ECO:0000256" key="4">
    <source>
        <dbReference type="SAM" id="MobiDB-lite"/>
    </source>
</evidence>
<dbReference type="InterPro" id="IPR012893">
    <property type="entry name" value="HipA-like_C"/>
</dbReference>
<dbReference type="RefSeq" id="WP_345929912.1">
    <property type="nucleotide sequence ID" value="NZ_JBDIVF010000012.1"/>
</dbReference>
<keyword evidence="3" id="KW-0418">Kinase</keyword>
<evidence type="ECO:0000313" key="6">
    <source>
        <dbReference type="EMBL" id="MET1491756.1"/>
    </source>
</evidence>
<feature type="domain" description="HipA-like C-terminal" evidence="5">
    <location>
        <begin position="177"/>
        <end position="365"/>
    </location>
</feature>
<comment type="similarity">
    <text evidence="1">Belongs to the HipA Ser/Thr kinase family.</text>
</comment>
<proteinExistence type="inferred from homology"/>
<evidence type="ECO:0000256" key="1">
    <source>
        <dbReference type="ARBA" id="ARBA00010164"/>
    </source>
</evidence>
<keyword evidence="2" id="KW-0808">Transferase</keyword>
<reference evidence="6 7" key="1">
    <citation type="submission" date="2024-07" db="EMBL/GenBank/DDBJ databases">
        <title>Uliginosibacterium paludis KCTC:42655.</title>
        <authorList>
            <person name="Kim M.K."/>
        </authorList>
    </citation>
    <scope>NUCLEOTIDE SEQUENCE [LARGE SCALE GENOMIC DNA]</scope>
    <source>
        <strain evidence="6 7">KCTC 42655</strain>
    </source>
</reference>
<evidence type="ECO:0000313" key="7">
    <source>
        <dbReference type="Proteomes" id="UP001548590"/>
    </source>
</evidence>
<dbReference type="Proteomes" id="UP001548590">
    <property type="component" value="Unassembled WGS sequence"/>
</dbReference>
<feature type="region of interest" description="Disordered" evidence="4">
    <location>
        <begin position="168"/>
        <end position="190"/>
    </location>
</feature>
<keyword evidence="7" id="KW-1185">Reference proteome</keyword>
<dbReference type="EMBL" id="JBEWLZ010000015">
    <property type="protein sequence ID" value="MET1491756.1"/>
    <property type="molecule type" value="Genomic_DNA"/>
</dbReference>
<accession>A0ABV2CV11</accession>
<dbReference type="PANTHER" id="PTHR37419:SF8">
    <property type="entry name" value="TOXIN YJJJ"/>
    <property type="match status" value="1"/>
</dbReference>
<dbReference type="NCBIfam" id="NF007297">
    <property type="entry name" value="PRK09775.1"/>
    <property type="match status" value="1"/>
</dbReference>
<comment type="caution">
    <text evidence="6">The sequence shown here is derived from an EMBL/GenBank/DDBJ whole genome shotgun (WGS) entry which is preliminary data.</text>
</comment>
<evidence type="ECO:0000259" key="5">
    <source>
        <dbReference type="Pfam" id="PF07804"/>
    </source>
</evidence>